<dbReference type="PANTHER" id="PTHR18934">
    <property type="entry name" value="ATP-DEPENDENT RNA HELICASE"/>
    <property type="match status" value="1"/>
</dbReference>
<dbReference type="EC" id="3.6.4.13" evidence="1"/>
<protein>
    <recommendedName>
        <fullName evidence="1">RNA helicase</fullName>
        <ecNumber evidence="1">3.6.4.13</ecNumber>
    </recommendedName>
</protein>
<dbReference type="EMBL" id="JAVIJP010000016">
    <property type="protein sequence ID" value="KAL3643183.1"/>
    <property type="molecule type" value="Genomic_DNA"/>
</dbReference>
<dbReference type="Gene3D" id="3.40.50.300">
    <property type="entry name" value="P-loop containing nucleotide triphosphate hydrolases"/>
    <property type="match status" value="1"/>
</dbReference>
<keyword evidence="10" id="KW-1185">Reference proteome</keyword>
<evidence type="ECO:0000259" key="8">
    <source>
        <dbReference type="PROSITE" id="PS51192"/>
    </source>
</evidence>
<dbReference type="InterPro" id="IPR027417">
    <property type="entry name" value="P-loop_NTPase"/>
</dbReference>
<evidence type="ECO:0000256" key="7">
    <source>
        <dbReference type="SAM" id="MobiDB-lite"/>
    </source>
</evidence>
<dbReference type="GO" id="GO:0003724">
    <property type="term" value="F:RNA helicase activity"/>
    <property type="evidence" value="ECO:0007669"/>
    <property type="project" value="UniProtKB-EC"/>
</dbReference>
<dbReference type="SUPFAM" id="SSF52540">
    <property type="entry name" value="P-loop containing nucleoside triphosphate hydrolases"/>
    <property type="match status" value="1"/>
</dbReference>
<evidence type="ECO:0000256" key="3">
    <source>
        <dbReference type="ARBA" id="ARBA00022801"/>
    </source>
</evidence>
<dbReference type="GO" id="GO:0016787">
    <property type="term" value="F:hydrolase activity"/>
    <property type="evidence" value="ECO:0007669"/>
    <property type="project" value="UniProtKB-KW"/>
</dbReference>
<accession>A0ABD3DLL0</accession>
<comment type="catalytic activity">
    <reaction evidence="6">
        <text>ATP + H2O = ADP + phosphate + H(+)</text>
        <dbReference type="Rhea" id="RHEA:13065"/>
        <dbReference type="ChEBI" id="CHEBI:15377"/>
        <dbReference type="ChEBI" id="CHEBI:15378"/>
        <dbReference type="ChEBI" id="CHEBI:30616"/>
        <dbReference type="ChEBI" id="CHEBI:43474"/>
        <dbReference type="ChEBI" id="CHEBI:456216"/>
        <dbReference type="EC" id="3.6.4.13"/>
    </reaction>
</comment>
<evidence type="ECO:0000256" key="2">
    <source>
        <dbReference type="ARBA" id="ARBA00022741"/>
    </source>
</evidence>
<evidence type="ECO:0000256" key="1">
    <source>
        <dbReference type="ARBA" id="ARBA00012552"/>
    </source>
</evidence>
<dbReference type="GO" id="GO:0005524">
    <property type="term" value="F:ATP binding"/>
    <property type="evidence" value="ECO:0007669"/>
    <property type="project" value="UniProtKB-KW"/>
</dbReference>
<sequence>MDASVNNSCSNRHKTSSVSSRSSCPSPVHTPSRNDELNVASVRSCSNRQKFYSVSRSSCGASPVSTPNVSRMDELSDASVNNICSNRRKTFSASHWDIVAPLPTRIRASGPSFNSHRKTNKFNSSLDNDPDWFDREGGTVYDGNNSSYFLGDEASFQKKEAALGKKLVRRDGSTFSQSKKHSLMAADNARWEDRQLLSSGAVRGTKLTTEFDEEKQKVLLVHDTRPPFLDGSIFCTKKAELIMPFKDPTSDMAILSRKGSNLVREIHTKQSINKSRQRFRELAEQIDADTAVVGEQVEIDFKEDAKFAQHLKKDEAVSDFAKTKTLSQQRQYLPIFSVRDELLQVIRENQVVVVVGETGSGKTTQLTQYLHKDKYTVNGIVGCTQPRRVAAMSVAKRVSDEMETKVGDKVGYVLCFEDGTGPNTLIKYMTDGVLLRETERF</sequence>
<dbReference type="PANTHER" id="PTHR18934:SF91">
    <property type="entry name" value="PRE-MRNA-SPLICING FACTOR ATP-DEPENDENT RNA HELICASE PRP16"/>
    <property type="match status" value="1"/>
</dbReference>
<organism evidence="9 10">
    <name type="scientific">Castilleja foliolosa</name>
    <dbReference type="NCBI Taxonomy" id="1961234"/>
    <lineage>
        <taxon>Eukaryota</taxon>
        <taxon>Viridiplantae</taxon>
        <taxon>Streptophyta</taxon>
        <taxon>Embryophyta</taxon>
        <taxon>Tracheophyta</taxon>
        <taxon>Spermatophyta</taxon>
        <taxon>Magnoliopsida</taxon>
        <taxon>eudicotyledons</taxon>
        <taxon>Gunneridae</taxon>
        <taxon>Pentapetalae</taxon>
        <taxon>asterids</taxon>
        <taxon>lamiids</taxon>
        <taxon>Lamiales</taxon>
        <taxon>Orobanchaceae</taxon>
        <taxon>Pedicularideae</taxon>
        <taxon>Castillejinae</taxon>
        <taxon>Castilleja</taxon>
    </lineage>
</organism>
<dbReference type="AlphaFoldDB" id="A0ABD3DLL0"/>
<keyword evidence="3" id="KW-0378">Hydrolase</keyword>
<evidence type="ECO:0000313" key="9">
    <source>
        <dbReference type="EMBL" id="KAL3643183.1"/>
    </source>
</evidence>
<evidence type="ECO:0000256" key="5">
    <source>
        <dbReference type="ARBA" id="ARBA00022840"/>
    </source>
</evidence>
<reference evidence="10" key="1">
    <citation type="journal article" date="2024" name="IScience">
        <title>Strigolactones Initiate the Formation of Haustorium-like Structures in Castilleja.</title>
        <authorList>
            <person name="Buerger M."/>
            <person name="Peterson D."/>
            <person name="Chory J."/>
        </authorList>
    </citation>
    <scope>NUCLEOTIDE SEQUENCE [LARGE SCALE GENOMIC DNA]</scope>
</reference>
<keyword evidence="4" id="KW-0347">Helicase</keyword>
<name>A0ABD3DLL0_9LAMI</name>
<evidence type="ECO:0000313" key="10">
    <source>
        <dbReference type="Proteomes" id="UP001632038"/>
    </source>
</evidence>
<keyword evidence="2" id="KW-0547">Nucleotide-binding</keyword>
<feature type="region of interest" description="Disordered" evidence="7">
    <location>
        <begin position="1"/>
        <end position="35"/>
    </location>
</feature>
<comment type="caution">
    <text evidence="9">The sequence shown here is derived from an EMBL/GenBank/DDBJ whole genome shotgun (WGS) entry which is preliminary data.</text>
</comment>
<evidence type="ECO:0000256" key="6">
    <source>
        <dbReference type="ARBA" id="ARBA00047984"/>
    </source>
</evidence>
<gene>
    <name evidence="9" type="ORF">CASFOL_013998</name>
</gene>
<feature type="compositionally biased region" description="Low complexity" evidence="7">
    <location>
        <begin position="16"/>
        <end position="30"/>
    </location>
</feature>
<dbReference type="Proteomes" id="UP001632038">
    <property type="component" value="Unassembled WGS sequence"/>
</dbReference>
<evidence type="ECO:0000256" key="4">
    <source>
        <dbReference type="ARBA" id="ARBA00022806"/>
    </source>
</evidence>
<feature type="domain" description="Helicase ATP-binding" evidence="8">
    <location>
        <begin position="343"/>
        <end position="441"/>
    </location>
</feature>
<proteinExistence type="predicted"/>
<dbReference type="PROSITE" id="PS51192">
    <property type="entry name" value="HELICASE_ATP_BIND_1"/>
    <property type="match status" value="1"/>
</dbReference>
<dbReference type="InterPro" id="IPR014001">
    <property type="entry name" value="Helicase_ATP-bd"/>
</dbReference>
<keyword evidence="5" id="KW-0067">ATP-binding</keyword>